<protein>
    <recommendedName>
        <fullName evidence="7">Aminotransferase</fullName>
        <ecNumber evidence="7">2.6.1.-</ecNumber>
    </recommendedName>
</protein>
<name>A0A9D1KIG1_9MOLU</name>
<dbReference type="PROSITE" id="PS00105">
    <property type="entry name" value="AA_TRANSFER_CLASS_1"/>
    <property type="match status" value="1"/>
</dbReference>
<dbReference type="Proteomes" id="UP000886758">
    <property type="component" value="Unassembled WGS sequence"/>
</dbReference>
<dbReference type="GO" id="GO:0006520">
    <property type="term" value="P:amino acid metabolic process"/>
    <property type="evidence" value="ECO:0007669"/>
    <property type="project" value="InterPro"/>
</dbReference>
<dbReference type="PANTHER" id="PTHR11879:SF22">
    <property type="entry name" value="ASPARTATE AMINOTRANSFERASE, MITOCHONDRIAL"/>
    <property type="match status" value="1"/>
</dbReference>
<evidence type="ECO:0000256" key="2">
    <source>
        <dbReference type="ARBA" id="ARBA00007441"/>
    </source>
</evidence>
<reference evidence="9" key="1">
    <citation type="submission" date="2020-10" db="EMBL/GenBank/DDBJ databases">
        <authorList>
            <person name="Gilroy R."/>
        </authorList>
    </citation>
    <scope>NUCLEOTIDE SEQUENCE</scope>
    <source>
        <strain evidence="9">ChiW17-6978</strain>
    </source>
</reference>
<evidence type="ECO:0000256" key="4">
    <source>
        <dbReference type="ARBA" id="ARBA00022576"/>
    </source>
</evidence>
<proteinExistence type="inferred from homology"/>
<dbReference type="EMBL" id="DVLF01000011">
    <property type="protein sequence ID" value="HIT49442.1"/>
    <property type="molecule type" value="Genomic_DNA"/>
</dbReference>
<dbReference type="InterPro" id="IPR004839">
    <property type="entry name" value="Aminotransferase_I/II_large"/>
</dbReference>
<organism evidence="9 10">
    <name type="scientific">Candidatus Pelethenecus faecipullorum</name>
    <dbReference type="NCBI Taxonomy" id="2840900"/>
    <lineage>
        <taxon>Bacteria</taxon>
        <taxon>Bacillati</taxon>
        <taxon>Mycoplasmatota</taxon>
        <taxon>Mollicutes</taxon>
        <taxon>Candidatus Pelethenecus</taxon>
    </lineage>
</organism>
<reference evidence="9" key="2">
    <citation type="journal article" date="2021" name="PeerJ">
        <title>Extensive microbial diversity within the chicken gut microbiome revealed by metagenomics and culture.</title>
        <authorList>
            <person name="Gilroy R."/>
            <person name="Ravi A."/>
            <person name="Getino M."/>
            <person name="Pursley I."/>
            <person name="Horton D.L."/>
            <person name="Alikhan N.F."/>
            <person name="Baker D."/>
            <person name="Gharbi K."/>
            <person name="Hall N."/>
            <person name="Watson M."/>
            <person name="Adriaenssens E.M."/>
            <person name="Foster-Nyarko E."/>
            <person name="Jarju S."/>
            <person name="Secka A."/>
            <person name="Antonio M."/>
            <person name="Oren A."/>
            <person name="Chaudhuri R.R."/>
            <person name="La Ragione R."/>
            <person name="Hildebrand F."/>
            <person name="Pallen M.J."/>
        </authorList>
    </citation>
    <scope>NUCLEOTIDE SEQUENCE</scope>
    <source>
        <strain evidence="9">ChiW17-6978</strain>
    </source>
</reference>
<evidence type="ECO:0000256" key="3">
    <source>
        <dbReference type="ARBA" id="ARBA00011738"/>
    </source>
</evidence>
<sequence length="415" mass="46973">MNLLAKHSQNKEDKSTIITLGNLAKAHKQNDPEVIDATIGMLYNEDGTLFTFQSVERALQSLTPTEKYAYASTAGSADYHEAVKRWVFQDQYDFLLSHFSCAVMATPGGSGAISNTFTNYLNEEDTVLLPEYMWGNYKQFAYENFASYQTYRLFQNGRFDLTDLFLKMDIVKQKQKRIFLVINDPCHNPTGYSMEKEEWQKLIEKINEVSADGTPFILLWDMAYIDYEEKGMAFTRNNLALLSQLCSSVLTVLAFSASKTMGLYGLRVGAQIALSKDLEAIEAFRKANQFSSRAKWSTTSQLGMNLVRKIMLEPDLCQSFTQELALSRQLLAKRAQLFLSGCRKANLATLPFSCGFFITIPCLRPQEVYERLVLQKIHVIPLENCLRVAIASLSCAECEKLPPLIAETILKSETK</sequence>
<dbReference type="Pfam" id="PF00155">
    <property type="entry name" value="Aminotran_1_2"/>
    <property type="match status" value="1"/>
</dbReference>
<gene>
    <name evidence="9" type="ORF">IAD46_00275</name>
</gene>
<evidence type="ECO:0000259" key="8">
    <source>
        <dbReference type="Pfam" id="PF00155"/>
    </source>
</evidence>
<dbReference type="PANTHER" id="PTHR11879">
    <property type="entry name" value="ASPARTATE AMINOTRANSFERASE"/>
    <property type="match status" value="1"/>
</dbReference>
<comment type="caution">
    <text evidence="9">The sequence shown here is derived from an EMBL/GenBank/DDBJ whole genome shotgun (WGS) entry which is preliminary data.</text>
</comment>
<dbReference type="EC" id="2.6.1.-" evidence="7"/>
<evidence type="ECO:0000313" key="9">
    <source>
        <dbReference type="EMBL" id="HIT49442.1"/>
    </source>
</evidence>
<comment type="cofactor">
    <cofactor evidence="1 7">
        <name>pyridoxal 5'-phosphate</name>
        <dbReference type="ChEBI" id="CHEBI:597326"/>
    </cofactor>
</comment>
<keyword evidence="6" id="KW-0663">Pyridoxal phosphate</keyword>
<dbReference type="Gene3D" id="3.90.1150.10">
    <property type="entry name" value="Aspartate Aminotransferase, domain 1"/>
    <property type="match status" value="1"/>
</dbReference>
<dbReference type="CDD" id="cd00609">
    <property type="entry name" value="AAT_like"/>
    <property type="match status" value="1"/>
</dbReference>
<dbReference type="InterPro" id="IPR015421">
    <property type="entry name" value="PyrdxlP-dep_Trfase_major"/>
</dbReference>
<evidence type="ECO:0000256" key="5">
    <source>
        <dbReference type="ARBA" id="ARBA00022679"/>
    </source>
</evidence>
<dbReference type="InterPro" id="IPR000796">
    <property type="entry name" value="Asp_trans"/>
</dbReference>
<dbReference type="InterPro" id="IPR004838">
    <property type="entry name" value="NHTrfase_class1_PyrdxlP-BS"/>
</dbReference>
<keyword evidence="4 7" id="KW-0032">Aminotransferase</keyword>
<comment type="similarity">
    <text evidence="2 7">Belongs to the class-I pyridoxal-phosphate-dependent aminotransferase family.</text>
</comment>
<evidence type="ECO:0000256" key="1">
    <source>
        <dbReference type="ARBA" id="ARBA00001933"/>
    </source>
</evidence>
<dbReference type="GO" id="GO:0030170">
    <property type="term" value="F:pyridoxal phosphate binding"/>
    <property type="evidence" value="ECO:0007669"/>
    <property type="project" value="InterPro"/>
</dbReference>
<dbReference type="GO" id="GO:0042802">
    <property type="term" value="F:identical protein binding"/>
    <property type="evidence" value="ECO:0007669"/>
    <property type="project" value="TreeGrafter"/>
</dbReference>
<evidence type="ECO:0000256" key="7">
    <source>
        <dbReference type="RuleBase" id="RU000481"/>
    </source>
</evidence>
<dbReference type="InterPro" id="IPR015422">
    <property type="entry name" value="PyrdxlP-dep_Trfase_small"/>
</dbReference>
<dbReference type="InterPro" id="IPR015424">
    <property type="entry name" value="PyrdxlP-dep_Trfase"/>
</dbReference>
<evidence type="ECO:0000256" key="6">
    <source>
        <dbReference type="ARBA" id="ARBA00022898"/>
    </source>
</evidence>
<accession>A0A9D1KIG1</accession>
<dbReference type="SUPFAM" id="SSF53383">
    <property type="entry name" value="PLP-dependent transferases"/>
    <property type="match status" value="1"/>
</dbReference>
<dbReference type="AlphaFoldDB" id="A0A9D1KIG1"/>
<keyword evidence="5 7" id="KW-0808">Transferase</keyword>
<evidence type="ECO:0000313" key="10">
    <source>
        <dbReference type="Proteomes" id="UP000886758"/>
    </source>
</evidence>
<comment type="subunit">
    <text evidence="3">Homodimer.</text>
</comment>
<dbReference type="GO" id="GO:0008483">
    <property type="term" value="F:transaminase activity"/>
    <property type="evidence" value="ECO:0007669"/>
    <property type="project" value="UniProtKB-KW"/>
</dbReference>
<dbReference type="Gene3D" id="3.40.640.10">
    <property type="entry name" value="Type I PLP-dependent aspartate aminotransferase-like (Major domain)"/>
    <property type="match status" value="1"/>
</dbReference>
<feature type="domain" description="Aminotransferase class I/classII large" evidence="8">
    <location>
        <begin position="39"/>
        <end position="401"/>
    </location>
</feature>